<dbReference type="InterPro" id="IPR036890">
    <property type="entry name" value="HATPase_C_sf"/>
</dbReference>
<evidence type="ECO:0000256" key="11">
    <source>
        <dbReference type="ARBA" id="ARBA00068150"/>
    </source>
</evidence>
<evidence type="ECO:0000256" key="4">
    <source>
        <dbReference type="ARBA" id="ARBA00022553"/>
    </source>
</evidence>
<dbReference type="InterPro" id="IPR005467">
    <property type="entry name" value="His_kinase_dom"/>
</dbReference>
<comment type="subunit">
    <text evidence="10">At low DSF concentrations, interacts with RpfF.</text>
</comment>
<feature type="transmembrane region" description="Helical" evidence="13">
    <location>
        <begin position="155"/>
        <end position="178"/>
    </location>
</feature>
<dbReference type="GO" id="GO:0016020">
    <property type="term" value="C:membrane"/>
    <property type="evidence" value="ECO:0007669"/>
    <property type="project" value="UniProtKB-SubCell"/>
</dbReference>
<dbReference type="PROSITE" id="PS50110">
    <property type="entry name" value="RESPONSE_REGULATORY"/>
    <property type="match status" value="1"/>
</dbReference>
<feature type="modified residue" description="4-aspartylphosphate" evidence="12">
    <location>
        <position position="569"/>
    </location>
</feature>
<evidence type="ECO:0000256" key="10">
    <source>
        <dbReference type="ARBA" id="ARBA00064003"/>
    </source>
</evidence>
<dbReference type="Pfam" id="PF00072">
    <property type="entry name" value="Response_reg"/>
    <property type="match status" value="1"/>
</dbReference>
<dbReference type="PROSITE" id="PS50109">
    <property type="entry name" value="HIS_KIN"/>
    <property type="match status" value="1"/>
</dbReference>
<keyword evidence="7 17" id="KW-0418">Kinase</keyword>
<dbReference type="CDD" id="cd06225">
    <property type="entry name" value="HAMP"/>
    <property type="match status" value="1"/>
</dbReference>
<evidence type="ECO:0000313" key="18">
    <source>
        <dbReference type="Proteomes" id="UP000244223"/>
    </source>
</evidence>
<protein>
    <recommendedName>
        <fullName evidence="11">Sensory/regulatory protein RpfC</fullName>
        <ecNumber evidence="3">2.7.13.3</ecNumber>
    </recommendedName>
</protein>
<dbReference type="Pfam" id="PF17152">
    <property type="entry name" value="CHASE8"/>
    <property type="match status" value="1"/>
</dbReference>
<reference evidence="17 18" key="1">
    <citation type="submission" date="2018-04" db="EMBL/GenBank/DDBJ databases">
        <title>Genomic Encyclopedia of Archaeal and Bacterial Type Strains, Phase II (KMG-II): from individual species to whole genera.</title>
        <authorList>
            <person name="Goeker M."/>
        </authorList>
    </citation>
    <scope>NUCLEOTIDE SEQUENCE [LARGE SCALE GENOMIC DNA]</scope>
    <source>
        <strain evidence="17 18">DSM 5822</strain>
    </source>
</reference>
<evidence type="ECO:0000256" key="6">
    <source>
        <dbReference type="ARBA" id="ARBA00022741"/>
    </source>
</evidence>
<evidence type="ECO:0000256" key="3">
    <source>
        <dbReference type="ARBA" id="ARBA00012438"/>
    </source>
</evidence>
<dbReference type="PANTHER" id="PTHR45339">
    <property type="entry name" value="HYBRID SIGNAL TRANSDUCTION HISTIDINE KINASE J"/>
    <property type="match status" value="1"/>
</dbReference>
<dbReference type="PRINTS" id="PR00344">
    <property type="entry name" value="BCTRLSENSOR"/>
</dbReference>
<dbReference type="SUPFAM" id="SSF47384">
    <property type="entry name" value="Homodimeric domain of signal transducing histidine kinase"/>
    <property type="match status" value="1"/>
</dbReference>
<evidence type="ECO:0000313" key="17">
    <source>
        <dbReference type="EMBL" id="PTQ90799.1"/>
    </source>
</evidence>
<dbReference type="Pfam" id="PF00672">
    <property type="entry name" value="HAMP"/>
    <property type="match status" value="1"/>
</dbReference>
<evidence type="ECO:0000256" key="7">
    <source>
        <dbReference type="ARBA" id="ARBA00022777"/>
    </source>
</evidence>
<evidence type="ECO:0000256" key="5">
    <source>
        <dbReference type="ARBA" id="ARBA00022679"/>
    </source>
</evidence>
<dbReference type="SMART" id="SM00448">
    <property type="entry name" value="REC"/>
    <property type="match status" value="1"/>
</dbReference>
<dbReference type="SUPFAM" id="SSF55874">
    <property type="entry name" value="ATPase domain of HSP90 chaperone/DNA topoisomerase II/histidine kinase"/>
    <property type="match status" value="1"/>
</dbReference>
<evidence type="ECO:0000256" key="9">
    <source>
        <dbReference type="ARBA" id="ARBA00023012"/>
    </source>
</evidence>
<accession>A0A2T5J2Q2</accession>
<dbReference type="CDD" id="cd16922">
    <property type="entry name" value="HATPase_EvgS-ArcB-TorS-like"/>
    <property type="match status" value="1"/>
</dbReference>
<dbReference type="SMART" id="SM00387">
    <property type="entry name" value="HATPase_c"/>
    <property type="match status" value="1"/>
</dbReference>
<keyword evidence="18" id="KW-1185">Reference proteome</keyword>
<dbReference type="CDD" id="cd17546">
    <property type="entry name" value="REC_hyHK_CKI1_RcsC-like"/>
    <property type="match status" value="1"/>
</dbReference>
<dbReference type="EC" id="2.7.13.3" evidence="3"/>
<keyword evidence="4 12" id="KW-0597">Phosphoprotein</keyword>
<dbReference type="SUPFAM" id="SSF52172">
    <property type="entry name" value="CheY-like"/>
    <property type="match status" value="1"/>
</dbReference>
<evidence type="ECO:0000256" key="8">
    <source>
        <dbReference type="ARBA" id="ARBA00022840"/>
    </source>
</evidence>
<dbReference type="Gene3D" id="1.10.287.130">
    <property type="match status" value="1"/>
</dbReference>
<dbReference type="Pfam" id="PF00512">
    <property type="entry name" value="HisKA"/>
    <property type="match status" value="1"/>
</dbReference>
<keyword evidence="9" id="KW-0902">Two-component regulatory system</keyword>
<dbReference type="InterPro" id="IPR036097">
    <property type="entry name" value="HisK_dim/P_sf"/>
</dbReference>
<dbReference type="OrthoDB" id="9806130at2"/>
<organism evidence="17 18">
    <name type="scientific">Agitococcus lubricus</name>
    <dbReference type="NCBI Taxonomy" id="1077255"/>
    <lineage>
        <taxon>Bacteria</taxon>
        <taxon>Pseudomonadati</taxon>
        <taxon>Pseudomonadota</taxon>
        <taxon>Gammaproteobacteria</taxon>
        <taxon>Moraxellales</taxon>
        <taxon>Moraxellaceae</taxon>
        <taxon>Agitococcus</taxon>
    </lineage>
</organism>
<dbReference type="InterPro" id="IPR003594">
    <property type="entry name" value="HATPase_dom"/>
</dbReference>
<comment type="caution">
    <text evidence="17">The sequence shown here is derived from an EMBL/GenBank/DDBJ whole genome shotgun (WGS) entry which is preliminary data.</text>
</comment>
<evidence type="ECO:0000256" key="1">
    <source>
        <dbReference type="ARBA" id="ARBA00000085"/>
    </source>
</evidence>
<feature type="domain" description="Histidine kinase" evidence="14">
    <location>
        <begin position="275"/>
        <end position="494"/>
    </location>
</feature>
<dbReference type="RefSeq" id="WP_107864640.1">
    <property type="nucleotide sequence ID" value="NZ_QAON01000002.1"/>
</dbReference>
<dbReference type="PROSITE" id="PS50885">
    <property type="entry name" value="HAMP"/>
    <property type="match status" value="1"/>
</dbReference>
<dbReference type="PANTHER" id="PTHR45339:SF1">
    <property type="entry name" value="HYBRID SIGNAL TRANSDUCTION HISTIDINE KINASE J"/>
    <property type="match status" value="1"/>
</dbReference>
<sequence>MQSLAHLPLEQKLRRILLISAGVALFIAWLTFAVTSMVKLHQDTNQRLTTLAQVTSFNSQAALTFDDPKETTNVLSSLRSDPNIVYACVIRASGQVFAEWHKVTHKNQQRCLDKPDNRDDWLIRTLHIKEAIFLENELIGHLHIDLNMMPLWLTLVMYLLALAAFLILALFVGALLGLRLSKYLTEPILSLASMAEEVSQQKNYALRAMGSGPDEVGHLVDRFNEMLAQIEQRDVELKEHREGLEQLVTQRTYELNIAKETAETANRAKSQFLATMSHEIRTPMNGILGMSELLLGTSLDSRQRRYVETVHGSGEALLLIINDILDFSKIEAGRLLLESVDFSPKIIVQDVVSLLSEQAHRKGLVLTCQIESDIPPLLNGDANRLRQILLNLVGNALKFTEQGLVSIHVQRSRLKETTLEFKVSDTGIGINPEVQSHLFQPFIQADSSHARRFGGTGLGLAIVKQLVELMGGRIFVRSELGQGSCFEFSISLAPAQHDETQLPTNPHTTQSNRSSWQGCHILLAEDTPTNQDVMKAMLHALGCDVDIVVNGQQALDVLKNSHYDLVLMDCQMPEMDGFEATRRFRDYEQTQGAKKTPIVAVTASVLSDERAACMACGMDDILAKPFKRKELSMILERWLKPQTAQK</sequence>
<dbReference type="Proteomes" id="UP000244223">
    <property type="component" value="Unassembled WGS sequence"/>
</dbReference>
<dbReference type="FunFam" id="1.10.287.130:FF:000002">
    <property type="entry name" value="Two-component osmosensing histidine kinase"/>
    <property type="match status" value="1"/>
</dbReference>
<feature type="domain" description="Response regulatory" evidence="15">
    <location>
        <begin position="520"/>
        <end position="639"/>
    </location>
</feature>
<dbReference type="SMART" id="SM00388">
    <property type="entry name" value="HisKA"/>
    <property type="match status" value="1"/>
</dbReference>
<dbReference type="Gene3D" id="3.40.50.2300">
    <property type="match status" value="1"/>
</dbReference>
<dbReference type="SUPFAM" id="SSF158472">
    <property type="entry name" value="HAMP domain-like"/>
    <property type="match status" value="1"/>
</dbReference>
<dbReference type="EMBL" id="QAON01000002">
    <property type="protein sequence ID" value="PTQ90799.1"/>
    <property type="molecule type" value="Genomic_DNA"/>
</dbReference>
<dbReference type="CDD" id="cd00082">
    <property type="entry name" value="HisKA"/>
    <property type="match status" value="1"/>
</dbReference>
<evidence type="ECO:0000259" key="14">
    <source>
        <dbReference type="PROSITE" id="PS50109"/>
    </source>
</evidence>
<feature type="transmembrane region" description="Helical" evidence="13">
    <location>
        <begin position="16"/>
        <end position="38"/>
    </location>
</feature>
<evidence type="ECO:0000259" key="16">
    <source>
        <dbReference type="PROSITE" id="PS50885"/>
    </source>
</evidence>
<keyword evidence="8" id="KW-0067">ATP-binding</keyword>
<comment type="catalytic activity">
    <reaction evidence="1">
        <text>ATP + protein L-histidine = ADP + protein N-phospho-L-histidine.</text>
        <dbReference type="EC" id="2.7.13.3"/>
    </reaction>
</comment>
<dbReference type="FunFam" id="3.30.565.10:FF:000010">
    <property type="entry name" value="Sensor histidine kinase RcsC"/>
    <property type="match status" value="1"/>
</dbReference>
<evidence type="ECO:0000256" key="2">
    <source>
        <dbReference type="ARBA" id="ARBA00004370"/>
    </source>
</evidence>
<keyword evidence="13" id="KW-0472">Membrane</keyword>
<gene>
    <name evidence="17" type="ORF">C8N29_102199</name>
</gene>
<evidence type="ECO:0000259" key="15">
    <source>
        <dbReference type="PROSITE" id="PS50110"/>
    </source>
</evidence>
<feature type="domain" description="HAMP" evidence="16">
    <location>
        <begin position="182"/>
        <end position="235"/>
    </location>
</feature>
<dbReference type="InterPro" id="IPR003661">
    <property type="entry name" value="HisK_dim/P_dom"/>
</dbReference>
<keyword evidence="5" id="KW-0808">Transferase</keyword>
<dbReference type="Pfam" id="PF02518">
    <property type="entry name" value="HATPase_c"/>
    <property type="match status" value="1"/>
</dbReference>
<keyword evidence="6" id="KW-0547">Nucleotide-binding</keyword>
<proteinExistence type="predicted"/>
<keyword evidence="13" id="KW-0812">Transmembrane</keyword>
<dbReference type="InterPro" id="IPR004358">
    <property type="entry name" value="Sig_transdc_His_kin-like_C"/>
</dbReference>
<dbReference type="InterPro" id="IPR011006">
    <property type="entry name" value="CheY-like_superfamily"/>
</dbReference>
<dbReference type="Gene3D" id="3.30.565.10">
    <property type="entry name" value="Histidine kinase-like ATPase, C-terminal domain"/>
    <property type="match status" value="1"/>
</dbReference>
<comment type="subcellular location">
    <subcellularLocation>
        <location evidence="2">Membrane</location>
    </subcellularLocation>
</comment>
<name>A0A2T5J2Q2_9GAMM</name>
<dbReference type="Gene3D" id="6.10.340.10">
    <property type="match status" value="1"/>
</dbReference>
<dbReference type="InterPro" id="IPR033417">
    <property type="entry name" value="CHASE8"/>
</dbReference>
<keyword evidence="13" id="KW-1133">Transmembrane helix</keyword>
<dbReference type="AlphaFoldDB" id="A0A2T5J2Q2"/>
<dbReference type="InterPro" id="IPR001789">
    <property type="entry name" value="Sig_transdc_resp-reg_receiver"/>
</dbReference>
<evidence type="ECO:0000256" key="12">
    <source>
        <dbReference type="PROSITE-ProRule" id="PRU00169"/>
    </source>
</evidence>
<dbReference type="GO" id="GO:0005524">
    <property type="term" value="F:ATP binding"/>
    <property type="evidence" value="ECO:0007669"/>
    <property type="project" value="UniProtKB-KW"/>
</dbReference>
<dbReference type="InterPro" id="IPR003660">
    <property type="entry name" value="HAMP_dom"/>
</dbReference>
<dbReference type="GO" id="GO:0000155">
    <property type="term" value="F:phosphorelay sensor kinase activity"/>
    <property type="evidence" value="ECO:0007669"/>
    <property type="project" value="InterPro"/>
</dbReference>
<evidence type="ECO:0000256" key="13">
    <source>
        <dbReference type="SAM" id="Phobius"/>
    </source>
</evidence>
<dbReference type="SMART" id="SM00304">
    <property type="entry name" value="HAMP"/>
    <property type="match status" value="1"/>
</dbReference>